<evidence type="ECO:0000313" key="12">
    <source>
        <dbReference type="EMBL" id="KNF09970.1"/>
    </source>
</evidence>
<evidence type="ECO:0000313" key="13">
    <source>
        <dbReference type="Proteomes" id="UP000037267"/>
    </source>
</evidence>
<gene>
    <name evidence="12" type="primary">rnhA</name>
    <name evidence="12" type="ORF">CLPU_1c01350</name>
</gene>
<dbReference type="Proteomes" id="UP000037267">
    <property type="component" value="Unassembled WGS sequence"/>
</dbReference>
<keyword evidence="13" id="KW-1185">Reference proteome</keyword>
<evidence type="ECO:0000256" key="6">
    <source>
        <dbReference type="ARBA" id="ARBA00022722"/>
    </source>
</evidence>
<dbReference type="GO" id="GO:0004523">
    <property type="term" value="F:RNA-DNA hybrid ribonuclease activity"/>
    <property type="evidence" value="ECO:0007669"/>
    <property type="project" value="UniProtKB-EC"/>
</dbReference>
<dbReference type="AlphaFoldDB" id="A0A0L0WEX7"/>
<keyword evidence="7" id="KW-0479">Metal-binding</keyword>
<dbReference type="InterPro" id="IPR036397">
    <property type="entry name" value="RNaseH_sf"/>
</dbReference>
<dbReference type="SUPFAM" id="SSF53098">
    <property type="entry name" value="Ribonuclease H-like"/>
    <property type="match status" value="1"/>
</dbReference>
<keyword evidence="9 12" id="KW-0378">Hydrolase</keyword>
<evidence type="ECO:0000256" key="10">
    <source>
        <dbReference type="ARBA" id="ARBA00022842"/>
    </source>
</evidence>
<dbReference type="NCBIfam" id="NF001236">
    <property type="entry name" value="PRK00203.1"/>
    <property type="match status" value="1"/>
</dbReference>
<comment type="similarity">
    <text evidence="3">Belongs to the RNase H family.</text>
</comment>
<keyword evidence="10" id="KW-0460">Magnesium</keyword>
<comment type="subunit">
    <text evidence="4">Monomer.</text>
</comment>
<dbReference type="GO" id="GO:0003676">
    <property type="term" value="F:nucleic acid binding"/>
    <property type="evidence" value="ECO:0007669"/>
    <property type="project" value="InterPro"/>
</dbReference>
<dbReference type="InterPro" id="IPR002156">
    <property type="entry name" value="RNaseH_domain"/>
</dbReference>
<keyword evidence="8" id="KW-0255">Endonuclease</keyword>
<dbReference type="OrthoDB" id="9811552at2"/>
<dbReference type="RefSeq" id="WP_050353705.1">
    <property type="nucleotide sequence ID" value="NZ_LGSS01000001.1"/>
</dbReference>
<protein>
    <recommendedName>
        <fullName evidence="5">ribonuclease H</fullName>
        <ecNumber evidence="5">3.1.26.4</ecNumber>
    </recommendedName>
</protein>
<dbReference type="Pfam" id="PF00075">
    <property type="entry name" value="RNase_H"/>
    <property type="match status" value="1"/>
</dbReference>
<dbReference type="PROSITE" id="PS50879">
    <property type="entry name" value="RNASE_H_1"/>
    <property type="match status" value="1"/>
</dbReference>
<evidence type="ECO:0000259" key="11">
    <source>
        <dbReference type="PROSITE" id="PS50879"/>
    </source>
</evidence>
<dbReference type="EMBL" id="LGSS01000001">
    <property type="protein sequence ID" value="KNF09970.1"/>
    <property type="molecule type" value="Genomic_DNA"/>
</dbReference>
<evidence type="ECO:0000256" key="1">
    <source>
        <dbReference type="ARBA" id="ARBA00000077"/>
    </source>
</evidence>
<reference evidence="13" key="1">
    <citation type="submission" date="2015-07" db="EMBL/GenBank/DDBJ databases">
        <title>Draft genome sequence of the purine-degrading Gottschalkia purinilyticum DSM 1384 (formerly Clostridium purinilyticum).</title>
        <authorList>
            <person name="Poehlein A."/>
            <person name="Schiel-Bengelsdorf B."/>
            <person name="Bengelsdorf F.R."/>
            <person name="Daniel R."/>
            <person name="Duerre P."/>
        </authorList>
    </citation>
    <scope>NUCLEOTIDE SEQUENCE [LARGE SCALE GENOMIC DNA]</scope>
    <source>
        <strain evidence="13">DSM 1384</strain>
    </source>
</reference>
<proteinExistence type="inferred from homology"/>
<comment type="cofactor">
    <cofactor evidence="2">
        <name>Mg(2+)</name>
        <dbReference type="ChEBI" id="CHEBI:18420"/>
    </cofactor>
</comment>
<evidence type="ECO:0000256" key="3">
    <source>
        <dbReference type="ARBA" id="ARBA00005300"/>
    </source>
</evidence>
<evidence type="ECO:0000256" key="9">
    <source>
        <dbReference type="ARBA" id="ARBA00022801"/>
    </source>
</evidence>
<dbReference type="PANTHER" id="PTHR10642">
    <property type="entry name" value="RIBONUCLEASE H1"/>
    <property type="match status" value="1"/>
</dbReference>
<dbReference type="GO" id="GO:0043137">
    <property type="term" value="P:DNA replication, removal of RNA primer"/>
    <property type="evidence" value="ECO:0007669"/>
    <property type="project" value="TreeGrafter"/>
</dbReference>
<comment type="catalytic activity">
    <reaction evidence="1">
        <text>Endonucleolytic cleavage to 5'-phosphomonoester.</text>
        <dbReference type="EC" id="3.1.26.4"/>
    </reaction>
</comment>
<dbReference type="CDD" id="cd09278">
    <property type="entry name" value="RNase_HI_prokaryote_like"/>
    <property type="match status" value="1"/>
</dbReference>
<dbReference type="GO" id="GO:0046872">
    <property type="term" value="F:metal ion binding"/>
    <property type="evidence" value="ECO:0007669"/>
    <property type="project" value="UniProtKB-KW"/>
</dbReference>
<keyword evidence="6" id="KW-0540">Nuclease</keyword>
<feature type="domain" description="RNase H type-1" evidence="11">
    <location>
        <begin position="1"/>
        <end position="147"/>
    </location>
</feature>
<dbReference type="InterPro" id="IPR022892">
    <property type="entry name" value="RNaseHI"/>
</dbReference>
<dbReference type="EC" id="3.1.26.4" evidence="5"/>
<sequence length="150" mass="17110">MNKIIIYTDGACSGNQNSKNIGGYGAVLTYKDNKKEIYGGEINTTNNRMEIKACIEALKILKKTDIPVEVYTDSAYLCNCINQKWYENWQKNGWKNSKKKPVENQDLWIELLDLINKIDNITFLKVKGHAGVELNELADSLANKGMEQFR</sequence>
<name>A0A0L0WEX7_GOTPU</name>
<dbReference type="PATRIC" id="fig|1503.3.peg.1004"/>
<evidence type="ECO:0000256" key="4">
    <source>
        <dbReference type="ARBA" id="ARBA00011245"/>
    </source>
</evidence>
<evidence type="ECO:0000256" key="7">
    <source>
        <dbReference type="ARBA" id="ARBA00022723"/>
    </source>
</evidence>
<evidence type="ECO:0000256" key="8">
    <source>
        <dbReference type="ARBA" id="ARBA00022759"/>
    </source>
</evidence>
<dbReference type="InterPro" id="IPR050092">
    <property type="entry name" value="RNase_H"/>
</dbReference>
<accession>A0A0L0WEX7</accession>
<evidence type="ECO:0000256" key="2">
    <source>
        <dbReference type="ARBA" id="ARBA00001946"/>
    </source>
</evidence>
<dbReference type="InterPro" id="IPR012337">
    <property type="entry name" value="RNaseH-like_sf"/>
</dbReference>
<dbReference type="PANTHER" id="PTHR10642:SF26">
    <property type="entry name" value="RIBONUCLEASE H1"/>
    <property type="match status" value="1"/>
</dbReference>
<organism evidence="12 13">
    <name type="scientific">Gottschalkia purinilytica</name>
    <name type="common">Clostridium purinilyticum</name>
    <dbReference type="NCBI Taxonomy" id="1503"/>
    <lineage>
        <taxon>Bacteria</taxon>
        <taxon>Bacillati</taxon>
        <taxon>Bacillota</taxon>
        <taxon>Tissierellia</taxon>
        <taxon>Tissierellales</taxon>
        <taxon>Gottschalkiaceae</taxon>
        <taxon>Gottschalkia</taxon>
    </lineage>
</organism>
<comment type="caution">
    <text evidence="12">The sequence shown here is derived from an EMBL/GenBank/DDBJ whole genome shotgun (WGS) entry which is preliminary data.</text>
</comment>
<dbReference type="STRING" id="1503.CLPU_1c01350"/>
<evidence type="ECO:0000256" key="5">
    <source>
        <dbReference type="ARBA" id="ARBA00012180"/>
    </source>
</evidence>
<dbReference type="Gene3D" id="3.30.420.10">
    <property type="entry name" value="Ribonuclease H-like superfamily/Ribonuclease H"/>
    <property type="match status" value="1"/>
</dbReference>